<gene>
    <name evidence="2" type="ORF">HEQ75_09165</name>
</gene>
<feature type="signal peptide" evidence="1">
    <location>
        <begin position="1"/>
        <end position="19"/>
    </location>
</feature>
<feature type="chain" id="PRO_5046089598" evidence="1">
    <location>
        <begin position="20"/>
        <end position="154"/>
    </location>
</feature>
<evidence type="ECO:0000313" key="2">
    <source>
        <dbReference type="EMBL" id="NKC31031.1"/>
    </source>
</evidence>
<dbReference type="RefSeq" id="WP_168029513.1">
    <property type="nucleotide sequence ID" value="NZ_JAAVNE010000011.1"/>
</dbReference>
<keyword evidence="1" id="KW-0732">Signal</keyword>
<dbReference type="EMBL" id="JAAVNE010000011">
    <property type="protein sequence ID" value="NKC31031.1"/>
    <property type="molecule type" value="Genomic_DNA"/>
</dbReference>
<organism evidence="2 3">
    <name type="scientific">Falsiroseomonas selenitidurans</name>
    <dbReference type="NCBI Taxonomy" id="2716335"/>
    <lineage>
        <taxon>Bacteria</taxon>
        <taxon>Pseudomonadati</taxon>
        <taxon>Pseudomonadota</taxon>
        <taxon>Alphaproteobacteria</taxon>
        <taxon>Acetobacterales</taxon>
        <taxon>Roseomonadaceae</taxon>
        <taxon>Falsiroseomonas</taxon>
    </lineage>
</organism>
<name>A0ABX1E1Q2_9PROT</name>
<evidence type="ECO:0000256" key="1">
    <source>
        <dbReference type="SAM" id="SignalP"/>
    </source>
</evidence>
<proteinExistence type="predicted"/>
<dbReference type="Proteomes" id="UP000787635">
    <property type="component" value="Unassembled WGS sequence"/>
</dbReference>
<reference evidence="2 3" key="1">
    <citation type="submission" date="2020-03" db="EMBL/GenBank/DDBJ databases">
        <title>Roseomonas selenitidurans sp. nov. isolated from urban soil.</title>
        <authorList>
            <person name="Liu H."/>
        </authorList>
    </citation>
    <scope>NUCLEOTIDE SEQUENCE [LARGE SCALE GENOMIC DNA]</scope>
    <source>
        <strain evidence="2 3">BU-1</strain>
    </source>
</reference>
<accession>A0ABX1E1Q2</accession>
<comment type="caution">
    <text evidence="2">The sequence shown here is derived from an EMBL/GenBank/DDBJ whole genome shotgun (WGS) entry which is preliminary data.</text>
</comment>
<sequence length="154" mass="16905">MISRLIFSAMMAISLAAEAQPSAGPAIPSANVAREAQACYDLHVGLARWAEAQYRACRIDREPPQLGIMRRHADVAEQRFQDLFGAAALAAAREQLSARLRRSVAVDPASCRQLAQAAPMTVEQQGAVEAELARQVPDWQRFAFRPSPRTMTCE</sequence>
<protein>
    <submittedName>
        <fullName evidence="2">Uncharacterized protein</fullName>
    </submittedName>
</protein>
<evidence type="ECO:0000313" key="3">
    <source>
        <dbReference type="Proteomes" id="UP000787635"/>
    </source>
</evidence>
<keyword evidence="3" id="KW-1185">Reference proteome</keyword>